<dbReference type="Proteomes" id="UP000275078">
    <property type="component" value="Unassembled WGS sequence"/>
</dbReference>
<organism evidence="2 3">
    <name type="scientific">Ascobolus immersus RN42</name>
    <dbReference type="NCBI Taxonomy" id="1160509"/>
    <lineage>
        <taxon>Eukaryota</taxon>
        <taxon>Fungi</taxon>
        <taxon>Dikarya</taxon>
        <taxon>Ascomycota</taxon>
        <taxon>Pezizomycotina</taxon>
        <taxon>Pezizomycetes</taxon>
        <taxon>Pezizales</taxon>
        <taxon>Ascobolaceae</taxon>
        <taxon>Ascobolus</taxon>
    </lineage>
</organism>
<dbReference type="AlphaFoldDB" id="A0A3N4IJM5"/>
<dbReference type="OrthoDB" id="5279243at2759"/>
<keyword evidence="1" id="KW-1133">Transmembrane helix</keyword>
<evidence type="ECO:0000313" key="3">
    <source>
        <dbReference type="Proteomes" id="UP000275078"/>
    </source>
</evidence>
<keyword evidence="3" id="KW-1185">Reference proteome</keyword>
<proteinExistence type="predicted"/>
<feature type="transmembrane region" description="Helical" evidence="1">
    <location>
        <begin position="27"/>
        <end position="46"/>
    </location>
</feature>
<gene>
    <name evidence="2" type="ORF">BJ508DRAFT_322012</name>
</gene>
<keyword evidence="1" id="KW-0812">Transmembrane</keyword>
<reference evidence="2 3" key="1">
    <citation type="journal article" date="2018" name="Nat. Ecol. Evol.">
        <title>Pezizomycetes genomes reveal the molecular basis of ectomycorrhizal truffle lifestyle.</title>
        <authorList>
            <person name="Murat C."/>
            <person name="Payen T."/>
            <person name="Noel B."/>
            <person name="Kuo A."/>
            <person name="Morin E."/>
            <person name="Chen J."/>
            <person name="Kohler A."/>
            <person name="Krizsan K."/>
            <person name="Balestrini R."/>
            <person name="Da Silva C."/>
            <person name="Montanini B."/>
            <person name="Hainaut M."/>
            <person name="Levati E."/>
            <person name="Barry K.W."/>
            <person name="Belfiori B."/>
            <person name="Cichocki N."/>
            <person name="Clum A."/>
            <person name="Dockter R.B."/>
            <person name="Fauchery L."/>
            <person name="Guy J."/>
            <person name="Iotti M."/>
            <person name="Le Tacon F."/>
            <person name="Lindquist E.A."/>
            <person name="Lipzen A."/>
            <person name="Malagnac F."/>
            <person name="Mello A."/>
            <person name="Molinier V."/>
            <person name="Miyauchi S."/>
            <person name="Poulain J."/>
            <person name="Riccioni C."/>
            <person name="Rubini A."/>
            <person name="Sitrit Y."/>
            <person name="Splivallo R."/>
            <person name="Traeger S."/>
            <person name="Wang M."/>
            <person name="Zifcakova L."/>
            <person name="Wipf D."/>
            <person name="Zambonelli A."/>
            <person name="Paolocci F."/>
            <person name="Nowrousian M."/>
            <person name="Ottonello S."/>
            <person name="Baldrian P."/>
            <person name="Spatafora J.W."/>
            <person name="Henrissat B."/>
            <person name="Nagy L.G."/>
            <person name="Aury J.M."/>
            <person name="Wincker P."/>
            <person name="Grigoriev I.V."/>
            <person name="Bonfante P."/>
            <person name="Martin F.M."/>
        </authorList>
    </citation>
    <scope>NUCLEOTIDE SEQUENCE [LARGE SCALE GENOMIC DNA]</scope>
    <source>
        <strain evidence="2 3">RN42</strain>
    </source>
</reference>
<evidence type="ECO:0000256" key="1">
    <source>
        <dbReference type="SAM" id="Phobius"/>
    </source>
</evidence>
<protein>
    <submittedName>
        <fullName evidence="2">Uncharacterized protein</fullName>
    </submittedName>
</protein>
<keyword evidence="1" id="KW-0472">Membrane</keyword>
<name>A0A3N4IJM5_ASCIM</name>
<sequence length="65" mass="7180">MLSYNTIRHLSRKAANGSYRKATRDTLVLYTYIGAASTLPFLAPALKSKTENPSGSQLSLHHCTR</sequence>
<dbReference type="EMBL" id="ML119650">
    <property type="protein sequence ID" value="RPA86352.1"/>
    <property type="molecule type" value="Genomic_DNA"/>
</dbReference>
<evidence type="ECO:0000313" key="2">
    <source>
        <dbReference type="EMBL" id="RPA86352.1"/>
    </source>
</evidence>
<accession>A0A3N4IJM5</accession>